<dbReference type="EMBL" id="JAUZQC010000021">
    <property type="protein sequence ID" value="KAK5851818.1"/>
    <property type="molecule type" value="Genomic_DNA"/>
</dbReference>
<dbReference type="AlphaFoldDB" id="A0AAN8A8Y1"/>
<gene>
    <name evidence="1" type="ORF">PBY51_023343</name>
</gene>
<keyword evidence="2" id="KW-1185">Reference proteome</keyword>
<sequence length="68" mass="7802">MVNQMIFAGLIYSQLLPPLRGERSRLDKVITGWLSGKETLMNPDKSCRLLFDEEIACGKTFRSPFIRL</sequence>
<organism evidence="1 2">
    <name type="scientific">Eleginops maclovinus</name>
    <name type="common">Patagonian blennie</name>
    <name type="synonym">Eleginus maclovinus</name>
    <dbReference type="NCBI Taxonomy" id="56733"/>
    <lineage>
        <taxon>Eukaryota</taxon>
        <taxon>Metazoa</taxon>
        <taxon>Chordata</taxon>
        <taxon>Craniata</taxon>
        <taxon>Vertebrata</taxon>
        <taxon>Euteleostomi</taxon>
        <taxon>Actinopterygii</taxon>
        <taxon>Neopterygii</taxon>
        <taxon>Teleostei</taxon>
        <taxon>Neoteleostei</taxon>
        <taxon>Acanthomorphata</taxon>
        <taxon>Eupercaria</taxon>
        <taxon>Perciformes</taxon>
        <taxon>Notothenioidei</taxon>
        <taxon>Eleginopidae</taxon>
        <taxon>Eleginops</taxon>
    </lineage>
</organism>
<protein>
    <submittedName>
        <fullName evidence="1">Uncharacterized protein</fullName>
    </submittedName>
</protein>
<reference evidence="1 2" key="2">
    <citation type="journal article" date="2023" name="Mol. Biol. Evol.">
        <title>Genomics of Secondarily Temperate Adaptation in the Only Non-Antarctic Icefish.</title>
        <authorList>
            <person name="Rivera-Colon A.G."/>
            <person name="Rayamajhi N."/>
            <person name="Minhas B.F."/>
            <person name="Madrigal G."/>
            <person name="Bilyk K.T."/>
            <person name="Yoon V."/>
            <person name="Hune M."/>
            <person name="Gregory S."/>
            <person name="Cheng C.H.C."/>
            <person name="Catchen J.M."/>
        </authorList>
    </citation>
    <scope>NUCLEOTIDE SEQUENCE [LARGE SCALE GENOMIC DNA]</scope>
    <source>
        <strain evidence="1">JMC-PN-2008</strain>
    </source>
</reference>
<comment type="caution">
    <text evidence="1">The sequence shown here is derived from an EMBL/GenBank/DDBJ whole genome shotgun (WGS) entry which is preliminary data.</text>
</comment>
<evidence type="ECO:0000313" key="1">
    <source>
        <dbReference type="EMBL" id="KAK5851818.1"/>
    </source>
</evidence>
<proteinExistence type="predicted"/>
<evidence type="ECO:0000313" key="2">
    <source>
        <dbReference type="Proteomes" id="UP001346869"/>
    </source>
</evidence>
<accession>A0AAN8A8Y1</accession>
<reference evidence="1 2" key="1">
    <citation type="journal article" date="2023" name="Genes (Basel)">
        <title>Chromosome-Level Genome Assembly and Circadian Gene Repertoire of the Patagonia Blennie Eleginops maclovinus-The Closest Ancestral Proxy of Antarctic Cryonotothenioids.</title>
        <authorList>
            <person name="Cheng C.C."/>
            <person name="Rivera-Colon A.G."/>
            <person name="Minhas B.F."/>
            <person name="Wilson L."/>
            <person name="Rayamajhi N."/>
            <person name="Vargas-Chacoff L."/>
            <person name="Catchen J.M."/>
        </authorList>
    </citation>
    <scope>NUCLEOTIDE SEQUENCE [LARGE SCALE GENOMIC DNA]</scope>
    <source>
        <strain evidence="1">JMC-PN-2008</strain>
    </source>
</reference>
<name>A0AAN8A8Y1_ELEMC</name>
<dbReference type="Proteomes" id="UP001346869">
    <property type="component" value="Unassembled WGS sequence"/>
</dbReference>